<sequence length="174" mass="19839">MANRPRKLGIRAKMTLIFGLAAVALALSPFLRPALAEHYSLTIDPQYQSCLPWTSFFVRYGPVKPKVGMLVVFHDRKIDVIANGQHILVVKYVAGVPGDRVKITRRSIWINGHYWGKRWLMPWVRFEHLHVLHPGHFTIPAGRYLIMGTTPGAYDGRYWGMVPARKIIGQAWPV</sequence>
<dbReference type="GO" id="GO:0009003">
    <property type="term" value="F:signal peptidase activity"/>
    <property type="evidence" value="ECO:0007669"/>
    <property type="project" value="UniProtKB-EC"/>
</dbReference>
<dbReference type="EMBL" id="NCBC01000242">
    <property type="protein sequence ID" value="OYV80834.1"/>
    <property type="molecule type" value="Genomic_DNA"/>
</dbReference>
<organism evidence="4">
    <name type="scientific">Acidithiobacillus ferrivorans</name>
    <dbReference type="NCBI Taxonomy" id="160808"/>
    <lineage>
        <taxon>Bacteria</taxon>
        <taxon>Pseudomonadati</taxon>
        <taxon>Pseudomonadota</taxon>
        <taxon>Acidithiobacillia</taxon>
        <taxon>Acidithiobacillales</taxon>
        <taxon>Acidithiobacillaceae</taxon>
        <taxon>Acidithiobacillus</taxon>
    </lineage>
</organism>
<dbReference type="GO" id="GO:0016020">
    <property type="term" value="C:membrane"/>
    <property type="evidence" value="ECO:0007669"/>
    <property type="project" value="UniProtKB-SubCell"/>
</dbReference>
<evidence type="ECO:0000313" key="4">
    <source>
        <dbReference type="EMBL" id="CDQ08977.1"/>
    </source>
</evidence>
<dbReference type="AlphaFoldDB" id="A0A060UK15"/>
<dbReference type="Proteomes" id="UP000216779">
    <property type="component" value="Unassembled WGS sequence"/>
</dbReference>
<proteinExistence type="inferred from homology"/>
<dbReference type="EMBL" id="LT841305">
    <property type="protein sequence ID" value="SMH66672.1"/>
    <property type="molecule type" value="Genomic_DNA"/>
</dbReference>
<reference evidence="5 8" key="3">
    <citation type="submission" date="2017-03" db="EMBL/GenBank/DDBJ databases">
        <title>Lifting the veil on microbial sulfur biogeochemistry in mining wastewaters.</title>
        <authorList>
            <person name="Kantor R.S."/>
            <person name="Colenbrander Nelson T."/>
            <person name="Marshall S."/>
            <person name="Bennett D."/>
            <person name="Apte S."/>
            <person name="Camacho D."/>
            <person name="Thomas B.C."/>
            <person name="Warren L.A."/>
            <person name="Banfield J.F."/>
        </authorList>
    </citation>
    <scope>NUCLEOTIDE SEQUENCE [LARGE SCALE GENOMIC DNA]</scope>
    <source>
        <strain evidence="5">21-59-9</strain>
    </source>
</reference>
<comment type="similarity">
    <text evidence="2">Belongs to the peptidase S26 family.</text>
</comment>
<evidence type="ECO:0000259" key="3">
    <source>
        <dbReference type="Pfam" id="PF10502"/>
    </source>
</evidence>
<protein>
    <recommendedName>
        <fullName evidence="1 2">Signal peptidase I</fullName>
        <ecNumber evidence="2">3.4.21.89</ecNumber>
    </recommendedName>
</protein>
<evidence type="ECO:0000256" key="1">
    <source>
        <dbReference type="ARBA" id="ARBA00019232"/>
    </source>
</evidence>
<dbReference type="GO" id="GO:0004252">
    <property type="term" value="F:serine-type endopeptidase activity"/>
    <property type="evidence" value="ECO:0007669"/>
    <property type="project" value="InterPro"/>
</dbReference>
<dbReference type="InterPro" id="IPR019533">
    <property type="entry name" value="Peptidase_S26"/>
</dbReference>
<dbReference type="Proteomes" id="UP000193925">
    <property type="component" value="Chromosome AFERRI"/>
</dbReference>
<keyword evidence="2" id="KW-0645">Protease</keyword>
<dbReference type="SUPFAM" id="SSF51306">
    <property type="entry name" value="LexA/Signal peptidase"/>
    <property type="match status" value="1"/>
</dbReference>
<evidence type="ECO:0000313" key="8">
    <source>
        <dbReference type="Proteomes" id="UP000216779"/>
    </source>
</evidence>
<evidence type="ECO:0000313" key="5">
    <source>
        <dbReference type="EMBL" id="OYV80834.1"/>
    </source>
</evidence>
<gene>
    <name evidence="4" type="ORF">AFERRI_140042</name>
    <name evidence="6" type="ORF">AFERRI_40020</name>
    <name evidence="5" type="ORF">B7Z70_07520</name>
</gene>
<comment type="catalytic activity">
    <reaction evidence="2">
        <text>Cleavage of hydrophobic, N-terminal signal or leader sequences from secreted and periplasmic proteins.</text>
        <dbReference type="EC" id="3.4.21.89"/>
    </reaction>
</comment>
<dbReference type="EMBL" id="CCCS020000006">
    <property type="protein sequence ID" value="CDQ08977.1"/>
    <property type="molecule type" value="Genomic_DNA"/>
</dbReference>
<reference evidence="4" key="1">
    <citation type="submission" date="2014-03" db="EMBL/GenBank/DDBJ databases">
        <authorList>
            <person name="Genoscope - CEA"/>
        </authorList>
    </citation>
    <scope>NUCLEOTIDE SEQUENCE [LARGE SCALE GENOMIC DNA]</scope>
    <source>
        <strain evidence="4">CF27</strain>
    </source>
</reference>
<dbReference type="InterPro" id="IPR000223">
    <property type="entry name" value="Pept_S26A_signal_pept_1"/>
</dbReference>
<keyword evidence="7" id="KW-1185">Reference proteome</keyword>
<reference evidence="6 7" key="4">
    <citation type="submission" date="2017-03" db="EMBL/GenBank/DDBJ databases">
        <authorList>
            <person name="Regsiter A."/>
            <person name="William W."/>
        </authorList>
    </citation>
    <scope>NUCLEOTIDE SEQUENCE [LARGE SCALE GENOMIC DNA]</scope>
    <source>
        <strain evidence="6">PRJEB5721</strain>
    </source>
</reference>
<dbReference type="GO" id="GO:0006465">
    <property type="term" value="P:signal peptide processing"/>
    <property type="evidence" value="ECO:0007669"/>
    <property type="project" value="InterPro"/>
</dbReference>
<dbReference type="NCBIfam" id="TIGR02227">
    <property type="entry name" value="sigpep_I_bact"/>
    <property type="match status" value="1"/>
</dbReference>
<dbReference type="Pfam" id="PF10502">
    <property type="entry name" value="Peptidase_S26"/>
    <property type="match status" value="1"/>
</dbReference>
<evidence type="ECO:0000256" key="2">
    <source>
        <dbReference type="RuleBase" id="RU362042"/>
    </source>
</evidence>
<accession>A0A060UK15</accession>
<dbReference type="Gene3D" id="2.10.109.10">
    <property type="entry name" value="Umud Fragment, subunit A"/>
    <property type="match status" value="1"/>
</dbReference>
<dbReference type="InterPro" id="IPR036286">
    <property type="entry name" value="LexA/Signal_pep-like_sf"/>
</dbReference>
<reference evidence="4" key="2">
    <citation type="submission" date="2014-07" db="EMBL/GenBank/DDBJ databases">
        <title>Initial genome analysis of the psychrotolerant acidophile Acidithiobacillus ferrivorans CF27: insights into iron and sulfur oxidation pathways and into biofilm formation.</title>
        <authorList>
            <person name="Talla E."/>
            <person name="Hedrich S."/>
            <person name="Mangenot S."/>
            <person name="Ji B."/>
            <person name="Johnson D.B."/>
            <person name="Barbe V."/>
            <person name="Bonnefoy V."/>
        </authorList>
    </citation>
    <scope>NUCLEOTIDE SEQUENCE [LARGE SCALE GENOMIC DNA]</scope>
    <source>
        <strain evidence="4">CF27</strain>
    </source>
</reference>
<feature type="domain" description="Peptidase S26" evidence="3">
    <location>
        <begin position="22"/>
        <end position="171"/>
    </location>
</feature>
<dbReference type="RefSeq" id="WP_035191321.1">
    <property type="nucleotide sequence ID" value="NZ_CCCS020000006.1"/>
</dbReference>
<evidence type="ECO:0000313" key="7">
    <source>
        <dbReference type="Proteomes" id="UP000193925"/>
    </source>
</evidence>
<name>A0A060UK15_9PROT</name>
<evidence type="ECO:0000313" key="6">
    <source>
        <dbReference type="EMBL" id="SMH66672.1"/>
    </source>
</evidence>
<keyword evidence="2" id="KW-0378">Hydrolase</keyword>
<dbReference type="EC" id="3.4.21.89" evidence="2"/>
<comment type="subcellular location">
    <subcellularLocation>
        <location evidence="2">Membrane</location>
        <topology evidence="2">Single-pass type II membrane protein</topology>
    </subcellularLocation>
</comment>